<dbReference type="EMBL" id="JACHLK010000019">
    <property type="protein sequence ID" value="MBB6563458.1"/>
    <property type="molecule type" value="Genomic_DNA"/>
</dbReference>
<keyword evidence="1 4" id="KW-0808">Transferase</keyword>
<protein>
    <submittedName>
        <fullName evidence="4">GNAT superfamily N-acetyltransferase</fullName>
    </submittedName>
</protein>
<organism evidence="4 5">
    <name type="scientific">Acidovorax soli</name>
    <dbReference type="NCBI Taxonomy" id="592050"/>
    <lineage>
        <taxon>Bacteria</taxon>
        <taxon>Pseudomonadati</taxon>
        <taxon>Pseudomonadota</taxon>
        <taxon>Betaproteobacteria</taxon>
        <taxon>Burkholderiales</taxon>
        <taxon>Comamonadaceae</taxon>
        <taxon>Acidovorax</taxon>
    </lineage>
</organism>
<name>A0A7X0UCT9_9BURK</name>
<dbReference type="InterPro" id="IPR000182">
    <property type="entry name" value="GNAT_dom"/>
</dbReference>
<dbReference type="AlphaFoldDB" id="A0A7X0UCT9"/>
<dbReference type="SUPFAM" id="SSF55729">
    <property type="entry name" value="Acyl-CoA N-acyltransferases (Nat)"/>
    <property type="match status" value="1"/>
</dbReference>
<keyword evidence="2" id="KW-0012">Acyltransferase</keyword>
<evidence type="ECO:0000256" key="1">
    <source>
        <dbReference type="ARBA" id="ARBA00022679"/>
    </source>
</evidence>
<gene>
    <name evidence="4" type="ORF">HNP48_006178</name>
</gene>
<feature type="domain" description="N-acetyltransferase" evidence="3">
    <location>
        <begin position="1"/>
        <end position="163"/>
    </location>
</feature>
<dbReference type="Pfam" id="PF00583">
    <property type="entry name" value="Acetyltransf_1"/>
    <property type="match status" value="1"/>
</dbReference>
<proteinExistence type="predicted"/>
<dbReference type="PROSITE" id="PS51186">
    <property type="entry name" value="GNAT"/>
    <property type="match status" value="1"/>
</dbReference>
<dbReference type="PANTHER" id="PTHR43877">
    <property type="entry name" value="AMINOALKYLPHOSPHONATE N-ACETYLTRANSFERASE-RELATED-RELATED"/>
    <property type="match status" value="1"/>
</dbReference>
<dbReference type="InterPro" id="IPR050832">
    <property type="entry name" value="Bact_Acetyltransf"/>
</dbReference>
<sequence>MHIEQATSTDLDAVVATLQEAAQWLQGDGRPLWSPADYSPERIGRDIEAGGYWVARSGPWSVAGVMRLDLEDPHYWPEIAPGSSVYLHKLAVRRAWAGQGVSIALLRFARERTQAVQRPWLRLDCVADRQGLRSLYEGFGFVLHSEVPKGSWALARYELAMAA</sequence>
<dbReference type="RefSeq" id="WP_184864519.1">
    <property type="nucleotide sequence ID" value="NZ_JACHLK010000019.1"/>
</dbReference>
<dbReference type="GO" id="GO:0016747">
    <property type="term" value="F:acyltransferase activity, transferring groups other than amino-acyl groups"/>
    <property type="evidence" value="ECO:0007669"/>
    <property type="project" value="InterPro"/>
</dbReference>
<keyword evidence="5" id="KW-1185">Reference proteome</keyword>
<dbReference type="InterPro" id="IPR016181">
    <property type="entry name" value="Acyl_CoA_acyltransferase"/>
</dbReference>
<dbReference type="Gene3D" id="3.40.630.30">
    <property type="match status" value="1"/>
</dbReference>
<evidence type="ECO:0000259" key="3">
    <source>
        <dbReference type="PROSITE" id="PS51186"/>
    </source>
</evidence>
<evidence type="ECO:0000313" key="5">
    <source>
        <dbReference type="Proteomes" id="UP000575083"/>
    </source>
</evidence>
<reference evidence="4 5" key="1">
    <citation type="submission" date="2020-08" db="EMBL/GenBank/DDBJ databases">
        <title>Functional genomics of gut bacteria from endangered species of beetles.</title>
        <authorList>
            <person name="Carlos-Shanley C."/>
        </authorList>
    </citation>
    <scope>NUCLEOTIDE SEQUENCE [LARGE SCALE GENOMIC DNA]</scope>
    <source>
        <strain evidence="4 5">S00198</strain>
    </source>
</reference>
<dbReference type="Proteomes" id="UP000575083">
    <property type="component" value="Unassembled WGS sequence"/>
</dbReference>
<comment type="caution">
    <text evidence="4">The sequence shown here is derived from an EMBL/GenBank/DDBJ whole genome shotgun (WGS) entry which is preliminary data.</text>
</comment>
<accession>A0A7X0UCT9</accession>
<evidence type="ECO:0000256" key="2">
    <source>
        <dbReference type="ARBA" id="ARBA00023315"/>
    </source>
</evidence>
<evidence type="ECO:0000313" key="4">
    <source>
        <dbReference type="EMBL" id="MBB6563458.1"/>
    </source>
</evidence>